<protein>
    <submittedName>
        <fullName evidence="1">Uncharacterized protein</fullName>
    </submittedName>
</protein>
<reference evidence="1" key="1">
    <citation type="submission" date="2018-05" db="EMBL/GenBank/DDBJ databases">
        <authorList>
            <person name="Lanie J.A."/>
            <person name="Ng W.-L."/>
            <person name="Kazmierczak K.M."/>
            <person name="Andrzejewski T.M."/>
            <person name="Davidsen T.M."/>
            <person name="Wayne K.J."/>
            <person name="Tettelin H."/>
            <person name="Glass J.I."/>
            <person name="Rusch D."/>
            <person name="Podicherti R."/>
            <person name="Tsui H.-C.T."/>
            <person name="Winkler M.E."/>
        </authorList>
    </citation>
    <scope>NUCLEOTIDE SEQUENCE</scope>
</reference>
<dbReference type="AlphaFoldDB" id="A0A382MV78"/>
<name>A0A382MV78_9ZZZZ</name>
<evidence type="ECO:0000313" key="1">
    <source>
        <dbReference type="EMBL" id="SVC51231.1"/>
    </source>
</evidence>
<dbReference type="InterPro" id="IPR036291">
    <property type="entry name" value="NAD(P)-bd_dom_sf"/>
</dbReference>
<sequence length="61" mass="6142">MVIITGASKGIGKATAARFIANGDQVLNISRTPSEVKGVNNVTLDLADSEAAASVALLVDS</sequence>
<organism evidence="1">
    <name type="scientific">marine metagenome</name>
    <dbReference type="NCBI Taxonomy" id="408172"/>
    <lineage>
        <taxon>unclassified sequences</taxon>
        <taxon>metagenomes</taxon>
        <taxon>ecological metagenomes</taxon>
    </lineage>
</organism>
<dbReference type="InterPro" id="IPR002347">
    <property type="entry name" value="SDR_fam"/>
</dbReference>
<dbReference type="EMBL" id="UINC01095275">
    <property type="protein sequence ID" value="SVC51231.1"/>
    <property type="molecule type" value="Genomic_DNA"/>
</dbReference>
<gene>
    <name evidence="1" type="ORF">METZ01_LOCUS304085</name>
</gene>
<accession>A0A382MV78</accession>
<feature type="non-terminal residue" evidence="1">
    <location>
        <position position="61"/>
    </location>
</feature>
<dbReference type="Pfam" id="PF00106">
    <property type="entry name" value="adh_short"/>
    <property type="match status" value="1"/>
</dbReference>
<proteinExistence type="predicted"/>
<dbReference type="Gene3D" id="3.40.50.720">
    <property type="entry name" value="NAD(P)-binding Rossmann-like Domain"/>
    <property type="match status" value="1"/>
</dbReference>
<dbReference type="SUPFAM" id="SSF51735">
    <property type="entry name" value="NAD(P)-binding Rossmann-fold domains"/>
    <property type="match status" value="1"/>
</dbReference>